<proteinExistence type="predicted"/>
<evidence type="ECO:0000313" key="1">
    <source>
        <dbReference type="EMBL" id="MFD1722650.1"/>
    </source>
</evidence>
<gene>
    <name evidence="1" type="ORF">ACFSBI_13930</name>
</gene>
<name>A0ABW4LIK9_9MICO</name>
<sequence>MQLRRHVPPQLHLRAAPAADSEQTIAFVRSSFTKLSTARSRAAAVWSPRIETLRMSRQASAGHGSVSGRCAAWQERAFELAWIREALGLADAEPR</sequence>
<keyword evidence="2" id="KW-1185">Reference proteome</keyword>
<dbReference type="Proteomes" id="UP001597347">
    <property type="component" value="Unassembled WGS sequence"/>
</dbReference>
<organism evidence="1 2">
    <name type="scientific">Amnibacterium endophyticum</name>
    <dbReference type="NCBI Taxonomy" id="2109337"/>
    <lineage>
        <taxon>Bacteria</taxon>
        <taxon>Bacillati</taxon>
        <taxon>Actinomycetota</taxon>
        <taxon>Actinomycetes</taxon>
        <taxon>Micrococcales</taxon>
        <taxon>Microbacteriaceae</taxon>
        <taxon>Amnibacterium</taxon>
    </lineage>
</organism>
<dbReference type="RefSeq" id="WP_377935940.1">
    <property type="nucleotide sequence ID" value="NZ_JBHUEA010000024.1"/>
</dbReference>
<dbReference type="EMBL" id="JBHUEA010000024">
    <property type="protein sequence ID" value="MFD1722650.1"/>
    <property type="molecule type" value="Genomic_DNA"/>
</dbReference>
<comment type="caution">
    <text evidence="1">The sequence shown here is derived from an EMBL/GenBank/DDBJ whole genome shotgun (WGS) entry which is preliminary data.</text>
</comment>
<protein>
    <submittedName>
        <fullName evidence="1">Uncharacterized protein</fullName>
    </submittedName>
</protein>
<evidence type="ECO:0000313" key="2">
    <source>
        <dbReference type="Proteomes" id="UP001597347"/>
    </source>
</evidence>
<reference evidence="2" key="1">
    <citation type="journal article" date="2019" name="Int. J. Syst. Evol. Microbiol.">
        <title>The Global Catalogue of Microorganisms (GCM) 10K type strain sequencing project: providing services to taxonomists for standard genome sequencing and annotation.</title>
        <authorList>
            <consortium name="The Broad Institute Genomics Platform"/>
            <consortium name="The Broad Institute Genome Sequencing Center for Infectious Disease"/>
            <person name="Wu L."/>
            <person name="Ma J."/>
        </authorList>
    </citation>
    <scope>NUCLEOTIDE SEQUENCE [LARGE SCALE GENOMIC DNA]</scope>
    <source>
        <strain evidence="2">CGMCC 1.12471</strain>
    </source>
</reference>
<accession>A0ABW4LIK9</accession>